<protein>
    <submittedName>
        <fullName evidence="1">Uncharacterized protein</fullName>
    </submittedName>
</protein>
<dbReference type="Proteomes" id="UP000799770">
    <property type="component" value="Unassembled WGS sequence"/>
</dbReference>
<name>A0A6A5YVT6_9PLEO</name>
<evidence type="ECO:0000313" key="2">
    <source>
        <dbReference type="Proteomes" id="UP000799770"/>
    </source>
</evidence>
<dbReference type="EMBL" id="ML977334">
    <property type="protein sequence ID" value="KAF2111349.1"/>
    <property type="molecule type" value="Genomic_DNA"/>
</dbReference>
<reference evidence="1" key="1">
    <citation type="journal article" date="2020" name="Stud. Mycol.">
        <title>101 Dothideomycetes genomes: a test case for predicting lifestyles and emergence of pathogens.</title>
        <authorList>
            <person name="Haridas S."/>
            <person name="Albert R."/>
            <person name="Binder M."/>
            <person name="Bloem J."/>
            <person name="Labutti K."/>
            <person name="Salamov A."/>
            <person name="Andreopoulos B."/>
            <person name="Baker S."/>
            <person name="Barry K."/>
            <person name="Bills G."/>
            <person name="Bluhm B."/>
            <person name="Cannon C."/>
            <person name="Castanera R."/>
            <person name="Culley D."/>
            <person name="Daum C."/>
            <person name="Ezra D."/>
            <person name="Gonzalez J."/>
            <person name="Henrissat B."/>
            <person name="Kuo A."/>
            <person name="Liang C."/>
            <person name="Lipzen A."/>
            <person name="Lutzoni F."/>
            <person name="Magnuson J."/>
            <person name="Mondo S."/>
            <person name="Nolan M."/>
            <person name="Ohm R."/>
            <person name="Pangilinan J."/>
            <person name="Park H.-J."/>
            <person name="Ramirez L."/>
            <person name="Alfaro M."/>
            <person name="Sun H."/>
            <person name="Tritt A."/>
            <person name="Yoshinaga Y."/>
            <person name="Zwiers L.-H."/>
            <person name="Turgeon B."/>
            <person name="Goodwin S."/>
            <person name="Spatafora J."/>
            <person name="Crous P."/>
            <person name="Grigoriev I."/>
        </authorList>
    </citation>
    <scope>NUCLEOTIDE SEQUENCE</scope>
    <source>
        <strain evidence="1">CBS 627.86</strain>
    </source>
</reference>
<evidence type="ECO:0000313" key="1">
    <source>
        <dbReference type="EMBL" id="KAF2111349.1"/>
    </source>
</evidence>
<gene>
    <name evidence="1" type="ORF">BDV96DRAFT_602959</name>
</gene>
<proteinExistence type="predicted"/>
<dbReference type="AlphaFoldDB" id="A0A6A5YVT6"/>
<dbReference type="OrthoDB" id="2997776at2759"/>
<keyword evidence="2" id="KW-1185">Reference proteome</keyword>
<organism evidence="1 2">
    <name type="scientific">Lophiotrema nucula</name>
    <dbReference type="NCBI Taxonomy" id="690887"/>
    <lineage>
        <taxon>Eukaryota</taxon>
        <taxon>Fungi</taxon>
        <taxon>Dikarya</taxon>
        <taxon>Ascomycota</taxon>
        <taxon>Pezizomycotina</taxon>
        <taxon>Dothideomycetes</taxon>
        <taxon>Pleosporomycetidae</taxon>
        <taxon>Pleosporales</taxon>
        <taxon>Lophiotremataceae</taxon>
        <taxon>Lophiotrema</taxon>
    </lineage>
</organism>
<sequence>MSSSSSLPPRTLILCTKPIQTSQTSQPPESTPQPYLPHELTDLILTHHLRSYSHDPVYQWTTLRHITRYRCTYLEAHFLRFWLPKLSITVYGKGITRVDYRLWSVDKKAKSVAKFRAREGWSELGGEAREGWSDALWRAYFPDENGDNVKIVLRLGVGEETLNGGFGGAWIVSDTEIQDLKNDDEGRHVWFDWKKVIDALFREESLMRKMSEKWVQEEVVRLKKSREWPVYPPKQRNLIVHFLRTQVCLRRKAMLPAYREYLSQDENGVFKIPAQVELDKIIKISFRSPNTATATPPTIFEVAYRETSVVFSLPGWQFLDLREIARLRVEELRWRFKYWDGKWVRRHLEPANDVLLGWAGKREVGEKDLERQLMHCRRFGEAVGSLDPHLLPGHWCRGG</sequence>
<accession>A0A6A5YVT6</accession>